<keyword evidence="3" id="KW-0624">Polysaccharide degradation</keyword>
<name>A0ABT3D021_9BACT</name>
<keyword evidence="6" id="KW-1185">Reference proteome</keyword>
<dbReference type="RefSeq" id="WP_264140230.1">
    <property type="nucleotide sequence ID" value="NZ_JAOYOD010000001.1"/>
</dbReference>
<accession>A0ABT3D021</accession>
<evidence type="ECO:0008006" key="7">
    <source>
        <dbReference type="Google" id="ProtNLM"/>
    </source>
</evidence>
<dbReference type="Proteomes" id="UP001300692">
    <property type="component" value="Unassembled WGS sequence"/>
</dbReference>
<sequence>MKRIVLYIAMLYLVGQARAQLVTYPPAENITRENPNIYPSEQYIVTLEQDDRVIQDFVYCMSSMHTTNYSETTSWVNFSFEGKVKVTVECLQSKIDFAQIQPLNKEVEPAILSAGKIEFLITEPGQYSVEFEQGSIIKHPLLIFANPLEEMVPDKSDEHVVYFGPGFHKIGDRLELKSGQHLYLAGGAYVKGQIYAEDVENVKISGRGIISGEDYMPRTHEHMIRMRNANQLKVEGITMIHSPRYMIAINGDDHYFNNIKMMGWWFSTDGISAGTNTLIENCFFKVNDDAIKLYKSNTTVRKCVIWQMENGAPFMISWNGRSDFGDCHVYDIDVIRVEHHWDNENLAVFCAVHGGQADISNFLIEDIRIYNSKWRMFHLVTRPNRWGKWNPDKGSLSDFHFKNITYFGSQQIPSLIMGHDEYHPIHDIQFENIMIDGQVVQSFKRDQFIVDEEFTQNISIK</sequence>
<feature type="chain" id="PRO_5045916966" description="Glycosyl hydrolases family 28" evidence="4">
    <location>
        <begin position="20"/>
        <end position="461"/>
    </location>
</feature>
<dbReference type="SUPFAM" id="SSF51126">
    <property type="entry name" value="Pectin lyase-like"/>
    <property type="match status" value="1"/>
</dbReference>
<proteinExistence type="predicted"/>
<dbReference type="PANTHER" id="PTHR31736">
    <property type="match status" value="1"/>
</dbReference>
<dbReference type="EMBL" id="JAOYOD010000001">
    <property type="protein sequence ID" value="MCV9389307.1"/>
    <property type="molecule type" value="Genomic_DNA"/>
</dbReference>
<evidence type="ECO:0000313" key="6">
    <source>
        <dbReference type="Proteomes" id="UP001300692"/>
    </source>
</evidence>
<evidence type="ECO:0000256" key="3">
    <source>
        <dbReference type="ARBA" id="ARBA00023326"/>
    </source>
</evidence>
<keyword evidence="1" id="KW-0677">Repeat</keyword>
<reference evidence="5 6" key="1">
    <citation type="submission" date="2022-10" db="EMBL/GenBank/DDBJ databases">
        <title>Comparative genomics and taxonomic characterization of three novel marine species of genus Reichenbachiella exhibiting antioxidant and polysaccharide degradation activities.</title>
        <authorList>
            <person name="Muhammad N."/>
            <person name="Lee Y.-J."/>
            <person name="Ko J."/>
            <person name="Kim S.-G."/>
        </authorList>
    </citation>
    <scope>NUCLEOTIDE SEQUENCE [LARGE SCALE GENOMIC DNA]</scope>
    <source>
        <strain evidence="5 6">ABR2-5</strain>
    </source>
</reference>
<protein>
    <recommendedName>
        <fullName evidence="7">Glycosyl hydrolases family 28</fullName>
    </recommendedName>
</protein>
<feature type="signal peptide" evidence="4">
    <location>
        <begin position="1"/>
        <end position="19"/>
    </location>
</feature>
<evidence type="ECO:0000256" key="4">
    <source>
        <dbReference type="SAM" id="SignalP"/>
    </source>
</evidence>
<dbReference type="Gene3D" id="2.160.20.10">
    <property type="entry name" value="Single-stranded right-handed beta-helix, Pectin lyase-like"/>
    <property type="match status" value="1"/>
</dbReference>
<keyword evidence="2" id="KW-0119">Carbohydrate metabolism</keyword>
<keyword evidence="4" id="KW-0732">Signal</keyword>
<evidence type="ECO:0000256" key="1">
    <source>
        <dbReference type="ARBA" id="ARBA00022737"/>
    </source>
</evidence>
<gene>
    <name evidence="5" type="ORF">N7U62_21760</name>
</gene>
<comment type="caution">
    <text evidence="5">The sequence shown here is derived from an EMBL/GenBank/DDBJ whole genome shotgun (WGS) entry which is preliminary data.</text>
</comment>
<dbReference type="PANTHER" id="PTHR31736:SF9">
    <property type="entry name" value="ENDO-XYLOGALACTURONAN HYDROLASE A-RELATED"/>
    <property type="match status" value="1"/>
</dbReference>
<evidence type="ECO:0000313" key="5">
    <source>
        <dbReference type="EMBL" id="MCV9389307.1"/>
    </source>
</evidence>
<evidence type="ECO:0000256" key="2">
    <source>
        <dbReference type="ARBA" id="ARBA00023277"/>
    </source>
</evidence>
<dbReference type="InterPro" id="IPR011050">
    <property type="entry name" value="Pectin_lyase_fold/virulence"/>
</dbReference>
<organism evidence="5 6">
    <name type="scientific">Reichenbachiella ulvae</name>
    <dbReference type="NCBI Taxonomy" id="2980104"/>
    <lineage>
        <taxon>Bacteria</taxon>
        <taxon>Pseudomonadati</taxon>
        <taxon>Bacteroidota</taxon>
        <taxon>Cytophagia</taxon>
        <taxon>Cytophagales</taxon>
        <taxon>Reichenbachiellaceae</taxon>
        <taxon>Reichenbachiella</taxon>
    </lineage>
</organism>
<dbReference type="InterPro" id="IPR012334">
    <property type="entry name" value="Pectin_lyas_fold"/>
</dbReference>